<dbReference type="Proteomes" id="UP000188533">
    <property type="component" value="Unassembled WGS sequence"/>
</dbReference>
<dbReference type="STRING" id="5353.A0A1Q3E300"/>
<organism evidence="2 3">
    <name type="scientific">Lentinula edodes</name>
    <name type="common">Shiitake mushroom</name>
    <name type="synonym">Lentinus edodes</name>
    <dbReference type="NCBI Taxonomy" id="5353"/>
    <lineage>
        <taxon>Eukaryota</taxon>
        <taxon>Fungi</taxon>
        <taxon>Dikarya</taxon>
        <taxon>Basidiomycota</taxon>
        <taxon>Agaricomycotina</taxon>
        <taxon>Agaricomycetes</taxon>
        <taxon>Agaricomycetidae</taxon>
        <taxon>Agaricales</taxon>
        <taxon>Marasmiineae</taxon>
        <taxon>Omphalotaceae</taxon>
        <taxon>Lentinula</taxon>
    </lineage>
</organism>
<reference evidence="2 3" key="2">
    <citation type="submission" date="2017-02" db="EMBL/GenBank/DDBJ databases">
        <title>A genome survey and senescence transcriptome analysis in Lentinula edodes.</title>
        <authorList>
            <person name="Sakamoto Y."/>
            <person name="Nakade K."/>
            <person name="Sato S."/>
            <person name="Yoshida Y."/>
            <person name="Miyazaki K."/>
            <person name="Natsume S."/>
            <person name="Konno N."/>
        </authorList>
    </citation>
    <scope>NUCLEOTIDE SEQUENCE [LARGE SCALE GENOMIC DNA]</scope>
    <source>
        <strain evidence="2 3">NBRC 111202</strain>
    </source>
</reference>
<evidence type="ECO:0000313" key="3">
    <source>
        <dbReference type="Proteomes" id="UP000188533"/>
    </source>
</evidence>
<keyword evidence="3" id="KW-1185">Reference proteome</keyword>
<dbReference type="EMBL" id="BDGU01000067">
    <property type="protein sequence ID" value="GAW01613.1"/>
    <property type="molecule type" value="Genomic_DNA"/>
</dbReference>
<evidence type="ECO:0000256" key="1">
    <source>
        <dbReference type="SAM" id="MobiDB-lite"/>
    </source>
</evidence>
<proteinExistence type="predicted"/>
<reference evidence="2 3" key="1">
    <citation type="submission" date="2016-08" db="EMBL/GenBank/DDBJ databases">
        <authorList>
            <consortium name="Lentinula edodes genome sequencing consortium"/>
            <person name="Sakamoto Y."/>
            <person name="Nakade K."/>
            <person name="Sato S."/>
            <person name="Yoshida Y."/>
            <person name="Miyazaki K."/>
            <person name="Natsume S."/>
            <person name="Konno N."/>
        </authorList>
    </citation>
    <scope>NUCLEOTIDE SEQUENCE [LARGE SCALE GENOMIC DNA]</scope>
    <source>
        <strain evidence="2 3">NBRC 111202</strain>
    </source>
</reference>
<protein>
    <submittedName>
        <fullName evidence="2">Uncharacterized protein</fullName>
    </submittedName>
</protein>
<feature type="region of interest" description="Disordered" evidence="1">
    <location>
        <begin position="1"/>
        <end position="25"/>
    </location>
</feature>
<evidence type="ECO:0000313" key="2">
    <source>
        <dbReference type="EMBL" id="GAW01613.1"/>
    </source>
</evidence>
<sequence>MQARKGTYGDQRRDKSLSKHPKLTPEAVQAAQVLKNGQAKKQFPLAKEISKPASYPMHYDRLVEGLHKTPMLEPARLHEHPGLVPH</sequence>
<name>A0A1Q3E300_LENED</name>
<dbReference type="AlphaFoldDB" id="A0A1Q3E300"/>
<gene>
    <name evidence="2" type="ORF">LENED_003218</name>
</gene>
<accession>A0A1Q3E300</accession>
<comment type="caution">
    <text evidence="2">The sequence shown here is derived from an EMBL/GenBank/DDBJ whole genome shotgun (WGS) entry which is preliminary data.</text>
</comment>